<keyword evidence="1" id="KW-0812">Transmembrane</keyword>
<protein>
    <recommendedName>
        <fullName evidence="4">Sporulation protein YtfJ</fullName>
    </recommendedName>
</protein>
<evidence type="ECO:0008006" key="4">
    <source>
        <dbReference type="Google" id="ProtNLM"/>
    </source>
</evidence>
<keyword evidence="1" id="KW-0472">Membrane</keyword>
<name>A0A542YHU7_9MICO</name>
<organism evidence="2 3">
    <name type="scientific">Homoserinimonas aerilata</name>
    <dbReference type="NCBI Taxonomy" id="1162970"/>
    <lineage>
        <taxon>Bacteria</taxon>
        <taxon>Bacillati</taxon>
        <taxon>Actinomycetota</taxon>
        <taxon>Actinomycetes</taxon>
        <taxon>Micrococcales</taxon>
        <taxon>Microbacteriaceae</taxon>
        <taxon>Homoserinimonas</taxon>
    </lineage>
</organism>
<sequence length="111" mass="11045">MVENIADKVTSSLGAKVNYGEKVMLEQGETMPVSLIWFGFGGGSADGDSVPPGDSGSGGGGGGASVPLGVYVGSTLGARFVPNVIALMVVSIPLVYCGGKALSAVIRALKK</sequence>
<keyword evidence="1" id="KW-1133">Transmembrane helix</keyword>
<accession>A0A542YHU7</accession>
<proteinExistence type="predicted"/>
<dbReference type="Proteomes" id="UP000317998">
    <property type="component" value="Unassembled WGS sequence"/>
</dbReference>
<dbReference type="AlphaFoldDB" id="A0A542YHU7"/>
<dbReference type="EMBL" id="VFOM01000001">
    <property type="protein sequence ID" value="TQL47666.1"/>
    <property type="molecule type" value="Genomic_DNA"/>
</dbReference>
<evidence type="ECO:0000313" key="2">
    <source>
        <dbReference type="EMBL" id="TQL47666.1"/>
    </source>
</evidence>
<keyword evidence="3" id="KW-1185">Reference proteome</keyword>
<evidence type="ECO:0000313" key="3">
    <source>
        <dbReference type="Proteomes" id="UP000317998"/>
    </source>
</evidence>
<evidence type="ECO:0000256" key="1">
    <source>
        <dbReference type="SAM" id="Phobius"/>
    </source>
</evidence>
<feature type="transmembrane region" description="Helical" evidence="1">
    <location>
        <begin position="84"/>
        <end position="106"/>
    </location>
</feature>
<reference evidence="2 3" key="1">
    <citation type="submission" date="2019-06" db="EMBL/GenBank/DDBJ databases">
        <title>Sequencing the genomes of 1000 actinobacteria strains.</title>
        <authorList>
            <person name="Klenk H.-P."/>
        </authorList>
    </citation>
    <scope>NUCLEOTIDE SEQUENCE [LARGE SCALE GENOMIC DNA]</scope>
    <source>
        <strain evidence="2 3">DSM 26477</strain>
    </source>
</reference>
<gene>
    <name evidence="2" type="ORF">FB562_0732</name>
</gene>
<comment type="caution">
    <text evidence="2">The sequence shown here is derived from an EMBL/GenBank/DDBJ whole genome shotgun (WGS) entry which is preliminary data.</text>
</comment>